<accession>A0A7S2IX86</accession>
<protein>
    <submittedName>
        <fullName evidence="3">Uncharacterized protein</fullName>
    </submittedName>
</protein>
<evidence type="ECO:0000313" key="3">
    <source>
        <dbReference type="EMBL" id="CAD9531718.1"/>
    </source>
</evidence>
<name>A0A7S2IX86_9DINO</name>
<sequence>MTSNEQAKRSFEAAMQSRDVDLVVDIDHTDMLKFRQIEDHQRLREATTVTLQPERGRGMEGLGQQGALLTREIREMYLLSEQNARDIQLMCARNDDVGKSIALSIEDLHKVNMQMHRESMEGLERSERSLNEIRKEMRSQNEVRRFSTEALSTEIRETGSESGYALRLTEEIRREIQDMRRQNQIFLQEMRRENKESATRSALFKEGPVPNEEASAAAEAGAHDGQRRLLVLHRCLDLLGPALPPFLLVHVLLRQDLQRAQSAE</sequence>
<evidence type="ECO:0000256" key="1">
    <source>
        <dbReference type="SAM" id="Coils"/>
    </source>
</evidence>
<dbReference type="AlphaFoldDB" id="A0A7S2IX86"/>
<proteinExistence type="predicted"/>
<feature type="coiled-coil region" evidence="1">
    <location>
        <begin position="169"/>
        <end position="196"/>
    </location>
</feature>
<dbReference type="EMBL" id="HBGW01020237">
    <property type="protein sequence ID" value="CAD9531718.1"/>
    <property type="molecule type" value="Transcribed_RNA"/>
</dbReference>
<gene>
    <name evidence="3" type="ORF">BRAN1462_LOCUS12816</name>
</gene>
<evidence type="ECO:0000256" key="2">
    <source>
        <dbReference type="SAM" id="MobiDB-lite"/>
    </source>
</evidence>
<keyword evidence="1" id="KW-0175">Coiled coil</keyword>
<reference evidence="3" key="1">
    <citation type="submission" date="2021-01" db="EMBL/GenBank/DDBJ databases">
        <authorList>
            <person name="Corre E."/>
            <person name="Pelletier E."/>
            <person name="Niang G."/>
            <person name="Scheremetjew M."/>
            <person name="Finn R."/>
            <person name="Kale V."/>
            <person name="Holt S."/>
            <person name="Cochrane G."/>
            <person name="Meng A."/>
            <person name="Brown T."/>
            <person name="Cohen L."/>
        </authorList>
    </citation>
    <scope>NUCLEOTIDE SEQUENCE</scope>
    <source>
        <strain evidence="3">RCC3387</strain>
    </source>
</reference>
<organism evidence="3">
    <name type="scientific">Zooxanthella nutricula</name>
    <dbReference type="NCBI Taxonomy" id="1333877"/>
    <lineage>
        <taxon>Eukaryota</taxon>
        <taxon>Sar</taxon>
        <taxon>Alveolata</taxon>
        <taxon>Dinophyceae</taxon>
        <taxon>Peridiniales</taxon>
        <taxon>Peridiniales incertae sedis</taxon>
        <taxon>Zooxanthella</taxon>
    </lineage>
</organism>
<feature type="region of interest" description="Disordered" evidence="2">
    <location>
        <begin position="197"/>
        <end position="220"/>
    </location>
</feature>